<proteinExistence type="predicted"/>
<dbReference type="SUPFAM" id="SSF46785">
    <property type="entry name" value="Winged helix' DNA-binding domain"/>
    <property type="match status" value="1"/>
</dbReference>
<gene>
    <name evidence="5" type="ORF">VV02_23515</name>
</gene>
<dbReference type="EMBL" id="CP011112">
    <property type="protein sequence ID" value="AKU19241.1"/>
    <property type="molecule type" value="Genomic_DNA"/>
</dbReference>
<protein>
    <recommendedName>
        <fullName evidence="4">HTH hxlR-type domain-containing protein</fullName>
    </recommendedName>
</protein>
<evidence type="ECO:0000256" key="1">
    <source>
        <dbReference type="ARBA" id="ARBA00023015"/>
    </source>
</evidence>
<dbReference type="PANTHER" id="PTHR33204:SF37">
    <property type="entry name" value="HTH-TYPE TRANSCRIPTIONAL REGULATOR YODB"/>
    <property type="match status" value="1"/>
</dbReference>
<organism evidence="5 6">
    <name type="scientific">Luteipulveratus mongoliensis</name>
    <dbReference type="NCBI Taxonomy" id="571913"/>
    <lineage>
        <taxon>Bacteria</taxon>
        <taxon>Bacillati</taxon>
        <taxon>Actinomycetota</taxon>
        <taxon>Actinomycetes</taxon>
        <taxon>Micrococcales</taxon>
        <taxon>Dermacoccaceae</taxon>
        <taxon>Luteipulveratus</taxon>
    </lineage>
</organism>
<dbReference type="Proteomes" id="UP000066480">
    <property type="component" value="Chromosome"/>
</dbReference>
<dbReference type="Gene3D" id="1.10.10.10">
    <property type="entry name" value="Winged helix-like DNA-binding domain superfamily/Winged helix DNA-binding domain"/>
    <property type="match status" value="1"/>
</dbReference>
<dbReference type="KEGG" id="lmoi:VV02_23515"/>
<dbReference type="InterPro" id="IPR036388">
    <property type="entry name" value="WH-like_DNA-bd_sf"/>
</dbReference>
<feature type="domain" description="HTH hxlR-type" evidence="4">
    <location>
        <begin position="12"/>
        <end position="109"/>
    </location>
</feature>
<dbReference type="PROSITE" id="PS51118">
    <property type="entry name" value="HTH_HXLR"/>
    <property type="match status" value="1"/>
</dbReference>
<evidence type="ECO:0000313" key="6">
    <source>
        <dbReference type="Proteomes" id="UP000066480"/>
    </source>
</evidence>
<evidence type="ECO:0000259" key="4">
    <source>
        <dbReference type="PROSITE" id="PS51118"/>
    </source>
</evidence>
<name>A0A0K1JRA6_9MICO</name>
<sequence>MTTIAHGTSETCRSVQLTLDVVGKRWSAAILVAIAQGATRFGEIRGAVDGISDRLLAARLKDLERHHLVERTVVPSMPVQVKYAPTVEGVQLVAAMAPLFQWGENHFGT</sequence>
<dbReference type="InterPro" id="IPR036390">
    <property type="entry name" value="WH_DNA-bd_sf"/>
</dbReference>
<accession>A0A0K1JRA6</accession>
<dbReference type="STRING" id="571913.VV02_23515"/>
<dbReference type="GO" id="GO:0003677">
    <property type="term" value="F:DNA binding"/>
    <property type="evidence" value="ECO:0007669"/>
    <property type="project" value="UniProtKB-KW"/>
</dbReference>
<evidence type="ECO:0000313" key="5">
    <source>
        <dbReference type="EMBL" id="AKU19241.1"/>
    </source>
</evidence>
<dbReference type="InterPro" id="IPR002577">
    <property type="entry name" value="HTH_HxlR"/>
</dbReference>
<dbReference type="Pfam" id="PF01638">
    <property type="entry name" value="HxlR"/>
    <property type="match status" value="1"/>
</dbReference>
<keyword evidence="2" id="KW-0238">DNA-binding</keyword>
<dbReference type="AlphaFoldDB" id="A0A0K1JRA6"/>
<dbReference type="PANTHER" id="PTHR33204">
    <property type="entry name" value="TRANSCRIPTIONAL REGULATOR, MARR FAMILY"/>
    <property type="match status" value="1"/>
</dbReference>
<keyword evidence="3" id="KW-0804">Transcription</keyword>
<evidence type="ECO:0000256" key="3">
    <source>
        <dbReference type="ARBA" id="ARBA00023163"/>
    </source>
</evidence>
<keyword evidence="6" id="KW-1185">Reference proteome</keyword>
<evidence type="ECO:0000256" key="2">
    <source>
        <dbReference type="ARBA" id="ARBA00023125"/>
    </source>
</evidence>
<reference evidence="5 6" key="1">
    <citation type="submission" date="2015-03" db="EMBL/GenBank/DDBJ databases">
        <title>Luteipulveratus halotolerans sp. nov., a novel actinobacterium (Dermacoccaceae) from Sarawak, Malaysia.</title>
        <authorList>
            <person name="Juboi H."/>
            <person name="Basik A."/>
            <person name="Shamsul S.S."/>
            <person name="Arnold P."/>
            <person name="Schmitt E.K."/>
            <person name="Sanglier J.-J."/>
            <person name="Yeo T."/>
        </authorList>
    </citation>
    <scope>NUCLEOTIDE SEQUENCE [LARGE SCALE GENOMIC DNA]</scope>
    <source>
        <strain evidence="5 6">MN07-A0370</strain>
    </source>
</reference>
<keyword evidence="1" id="KW-0805">Transcription regulation</keyword>